<evidence type="ECO:0000313" key="8">
    <source>
        <dbReference type="Proteomes" id="UP000610931"/>
    </source>
</evidence>
<protein>
    <submittedName>
        <fullName evidence="7">Threonine aldolase</fullName>
    </submittedName>
</protein>
<evidence type="ECO:0000256" key="3">
    <source>
        <dbReference type="ARBA" id="ARBA00022898"/>
    </source>
</evidence>
<dbReference type="RefSeq" id="WP_199115590.1">
    <property type="nucleotide sequence ID" value="NZ_JAELVQ010000016.1"/>
</dbReference>
<dbReference type="GO" id="GO:0006545">
    <property type="term" value="P:glycine biosynthetic process"/>
    <property type="evidence" value="ECO:0007669"/>
    <property type="project" value="TreeGrafter"/>
</dbReference>
<feature type="modified residue" description="N6-(pyridoxal phosphate)lysine" evidence="5">
    <location>
        <position position="200"/>
    </location>
</feature>
<accession>A0A8J7LNJ5</accession>
<name>A0A8J7LNJ5_9FLAO</name>
<evidence type="ECO:0000313" key="7">
    <source>
        <dbReference type="EMBL" id="MBJ6368829.1"/>
    </source>
</evidence>
<keyword evidence="8" id="KW-1185">Reference proteome</keyword>
<dbReference type="AlphaFoldDB" id="A0A8J7LNJ5"/>
<dbReference type="EMBL" id="JAELVQ010000016">
    <property type="protein sequence ID" value="MBJ6368829.1"/>
    <property type="molecule type" value="Genomic_DNA"/>
</dbReference>
<dbReference type="Gene3D" id="3.40.640.10">
    <property type="entry name" value="Type I PLP-dependent aspartate aminotransferase-like (Major domain)"/>
    <property type="match status" value="1"/>
</dbReference>
<dbReference type="InterPro" id="IPR001597">
    <property type="entry name" value="ArAA_b-elim_lyase/Thr_aldolase"/>
</dbReference>
<feature type="domain" description="Aromatic amino acid beta-eliminating lyase/threonine aldolase" evidence="6">
    <location>
        <begin position="4"/>
        <end position="287"/>
    </location>
</feature>
<dbReference type="PANTHER" id="PTHR48097">
    <property type="entry name" value="L-THREONINE ALDOLASE-RELATED"/>
    <property type="match status" value="1"/>
</dbReference>
<dbReference type="GO" id="GO:0008732">
    <property type="term" value="F:L-allo-threonine aldolase activity"/>
    <property type="evidence" value="ECO:0007669"/>
    <property type="project" value="TreeGrafter"/>
</dbReference>
<comment type="caution">
    <text evidence="7">The sequence shown here is derived from an EMBL/GenBank/DDBJ whole genome shotgun (WGS) entry which is preliminary data.</text>
</comment>
<dbReference type="Proteomes" id="UP000610931">
    <property type="component" value="Unassembled WGS sequence"/>
</dbReference>
<comment type="similarity">
    <text evidence="2">Belongs to the threonine aldolase family.</text>
</comment>
<comment type="cofactor">
    <cofactor evidence="1">
        <name>pyridoxal 5'-phosphate</name>
        <dbReference type="ChEBI" id="CHEBI:597326"/>
    </cofactor>
</comment>
<organism evidence="7 8">
    <name type="scientific">Snuella sedimenti</name>
    <dbReference type="NCBI Taxonomy" id="2798802"/>
    <lineage>
        <taxon>Bacteria</taxon>
        <taxon>Pseudomonadati</taxon>
        <taxon>Bacteroidota</taxon>
        <taxon>Flavobacteriia</taxon>
        <taxon>Flavobacteriales</taxon>
        <taxon>Flavobacteriaceae</taxon>
        <taxon>Snuella</taxon>
    </lineage>
</organism>
<sequence length="343" mass="37811">MKIDLRSDTVTKPSQGMLEAMMLAEVGDDVFREDATVLQLEKKLADMFGKDSALFFPSGTMANQTAVKLHTNPGEQVICDKYAHIYNYESGGVAFNSGVSCKLVDGNKGMFTAQQVIEAINPSDYWYAKTSLVEIENTTNKGGGACWDFEEILKIKKVCDEHELGFHLDGARLWNALVAKNEAPKDYGAIFDTISVCLSKGLGCPIGSVLIGDAHTMGQAMRIRKIFGGNMRQVGYLAAAGLYALDNHIERLVEDHKKAKEIGEALEKLSVIKIIEPIETNIVIFELNNDVDEATFKQRLANKDIHIIGMGGGKLRMVTHLDYTDAMHDKLVQVLKNSNFTSN</sequence>
<dbReference type="PIRSF" id="PIRSF017617">
    <property type="entry name" value="Thr_aldolase"/>
    <property type="match status" value="1"/>
</dbReference>
<dbReference type="Gene3D" id="3.90.1150.10">
    <property type="entry name" value="Aspartate Aminotransferase, domain 1"/>
    <property type="match status" value="1"/>
</dbReference>
<keyword evidence="4" id="KW-0456">Lyase</keyword>
<dbReference type="InterPro" id="IPR015422">
    <property type="entry name" value="PyrdxlP-dep_Trfase_small"/>
</dbReference>
<dbReference type="InterPro" id="IPR015421">
    <property type="entry name" value="PyrdxlP-dep_Trfase_major"/>
</dbReference>
<gene>
    <name evidence="7" type="ORF">JF259_12080</name>
</gene>
<evidence type="ECO:0000259" key="6">
    <source>
        <dbReference type="Pfam" id="PF01212"/>
    </source>
</evidence>
<dbReference type="InterPro" id="IPR023603">
    <property type="entry name" value="Low_specificity_L-TA-like"/>
</dbReference>
<dbReference type="GO" id="GO:0005829">
    <property type="term" value="C:cytosol"/>
    <property type="evidence" value="ECO:0007669"/>
    <property type="project" value="TreeGrafter"/>
</dbReference>
<dbReference type="PANTHER" id="PTHR48097:SF9">
    <property type="entry name" value="L-THREONINE ALDOLASE"/>
    <property type="match status" value="1"/>
</dbReference>
<evidence type="ECO:0000256" key="4">
    <source>
        <dbReference type="ARBA" id="ARBA00023239"/>
    </source>
</evidence>
<dbReference type="GO" id="GO:0006567">
    <property type="term" value="P:L-threonine catabolic process"/>
    <property type="evidence" value="ECO:0007669"/>
    <property type="project" value="TreeGrafter"/>
</dbReference>
<reference evidence="7" key="1">
    <citation type="submission" date="2020-12" db="EMBL/GenBank/DDBJ databases">
        <title>Snuella sp. nov., isolated from sediment in Incheon.</title>
        <authorList>
            <person name="Kim W."/>
        </authorList>
    </citation>
    <scope>NUCLEOTIDE SEQUENCE</scope>
    <source>
        <strain evidence="7">CAU 1569</strain>
    </source>
</reference>
<evidence type="ECO:0000256" key="2">
    <source>
        <dbReference type="ARBA" id="ARBA00006966"/>
    </source>
</evidence>
<evidence type="ECO:0000256" key="1">
    <source>
        <dbReference type="ARBA" id="ARBA00001933"/>
    </source>
</evidence>
<dbReference type="FunFam" id="3.40.640.10:FF:000030">
    <property type="entry name" value="Low-specificity L-threonine aldolase"/>
    <property type="match status" value="1"/>
</dbReference>
<dbReference type="SUPFAM" id="SSF53383">
    <property type="entry name" value="PLP-dependent transferases"/>
    <property type="match status" value="1"/>
</dbReference>
<proteinExistence type="inferred from homology"/>
<dbReference type="NCBIfam" id="NF041359">
    <property type="entry name" value="GntG_guanitoxin"/>
    <property type="match status" value="1"/>
</dbReference>
<dbReference type="Pfam" id="PF01212">
    <property type="entry name" value="Beta_elim_lyase"/>
    <property type="match status" value="1"/>
</dbReference>
<evidence type="ECO:0000256" key="5">
    <source>
        <dbReference type="PIRSR" id="PIRSR017617-1"/>
    </source>
</evidence>
<keyword evidence="3" id="KW-0663">Pyridoxal phosphate</keyword>
<dbReference type="InterPro" id="IPR015424">
    <property type="entry name" value="PyrdxlP-dep_Trfase"/>
</dbReference>